<evidence type="ECO:0000259" key="1">
    <source>
        <dbReference type="PROSITE" id="PS51186"/>
    </source>
</evidence>
<proteinExistence type="predicted"/>
<dbReference type="Proteomes" id="UP000192578">
    <property type="component" value="Unassembled WGS sequence"/>
</dbReference>
<protein>
    <recommendedName>
        <fullName evidence="1">N-acetyltransferase domain-containing protein</fullName>
    </recommendedName>
</protein>
<sequence>MPEVLEVYRSAPLSDRAEYPEERLATMFKNANIVITAWDGDRLIGVARSVADLGYCCYVSDLAVRKEYQNGGVGKELLRLTKEAAGDQSNMVLLSADEAMNYYPKIGMKKIENGFIVKRKL</sequence>
<dbReference type="AlphaFoldDB" id="A0A1W0WZ27"/>
<dbReference type="EMBL" id="MTYJ01000030">
    <property type="protein sequence ID" value="OQV20461.1"/>
    <property type="molecule type" value="Genomic_DNA"/>
</dbReference>
<dbReference type="SUPFAM" id="SSF55729">
    <property type="entry name" value="Acyl-CoA N-acyltransferases (Nat)"/>
    <property type="match status" value="1"/>
</dbReference>
<organism evidence="2 3">
    <name type="scientific">Hypsibius exemplaris</name>
    <name type="common">Freshwater tardigrade</name>
    <dbReference type="NCBI Taxonomy" id="2072580"/>
    <lineage>
        <taxon>Eukaryota</taxon>
        <taxon>Metazoa</taxon>
        <taxon>Ecdysozoa</taxon>
        <taxon>Tardigrada</taxon>
        <taxon>Eutardigrada</taxon>
        <taxon>Parachela</taxon>
        <taxon>Hypsibioidea</taxon>
        <taxon>Hypsibiidae</taxon>
        <taxon>Hypsibius</taxon>
    </lineage>
</organism>
<evidence type="ECO:0000313" key="3">
    <source>
        <dbReference type="Proteomes" id="UP000192578"/>
    </source>
</evidence>
<gene>
    <name evidence="2" type="ORF">BV898_05506</name>
</gene>
<feature type="domain" description="N-acetyltransferase" evidence="1">
    <location>
        <begin position="1"/>
        <end position="121"/>
    </location>
</feature>
<dbReference type="OrthoDB" id="10039976at2759"/>
<dbReference type="Pfam" id="PF00583">
    <property type="entry name" value="Acetyltransf_1"/>
    <property type="match status" value="1"/>
</dbReference>
<dbReference type="PROSITE" id="PS51186">
    <property type="entry name" value="GNAT"/>
    <property type="match status" value="1"/>
</dbReference>
<dbReference type="CDD" id="cd04301">
    <property type="entry name" value="NAT_SF"/>
    <property type="match status" value="1"/>
</dbReference>
<name>A0A1W0WZ27_HYPEX</name>
<comment type="caution">
    <text evidence="2">The sequence shown here is derived from an EMBL/GenBank/DDBJ whole genome shotgun (WGS) entry which is preliminary data.</text>
</comment>
<dbReference type="InterPro" id="IPR000182">
    <property type="entry name" value="GNAT_dom"/>
</dbReference>
<accession>A0A1W0WZ27</accession>
<dbReference type="PANTHER" id="PTHR43233:SF1">
    <property type="entry name" value="FAMILY N-ACETYLTRANSFERASE, PUTATIVE (AFU_ORTHOLOGUE AFUA_6G03350)-RELATED"/>
    <property type="match status" value="1"/>
</dbReference>
<reference evidence="3" key="1">
    <citation type="submission" date="2017-01" db="EMBL/GenBank/DDBJ databases">
        <title>Comparative genomics of anhydrobiosis in the tardigrade Hypsibius dujardini.</title>
        <authorList>
            <person name="Yoshida Y."/>
            <person name="Koutsovoulos G."/>
            <person name="Laetsch D."/>
            <person name="Stevens L."/>
            <person name="Kumar S."/>
            <person name="Horikawa D."/>
            <person name="Ishino K."/>
            <person name="Komine S."/>
            <person name="Tomita M."/>
            <person name="Blaxter M."/>
            <person name="Arakawa K."/>
        </authorList>
    </citation>
    <scope>NUCLEOTIDE SEQUENCE [LARGE SCALE GENOMIC DNA]</scope>
    <source>
        <strain evidence="3">Z151</strain>
    </source>
</reference>
<dbReference type="Gene3D" id="3.40.630.30">
    <property type="match status" value="1"/>
</dbReference>
<dbReference type="InterPro" id="IPR053144">
    <property type="entry name" value="Acetyltransferase_Butenolide"/>
</dbReference>
<dbReference type="PANTHER" id="PTHR43233">
    <property type="entry name" value="FAMILY N-ACETYLTRANSFERASE, PUTATIVE (AFU_ORTHOLOGUE AFUA_6G03350)-RELATED"/>
    <property type="match status" value="1"/>
</dbReference>
<evidence type="ECO:0000313" key="2">
    <source>
        <dbReference type="EMBL" id="OQV20461.1"/>
    </source>
</evidence>
<dbReference type="GO" id="GO:0016747">
    <property type="term" value="F:acyltransferase activity, transferring groups other than amino-acyl groups"/>
    <property type="evidence" value="ECO:0007669"/>
    <property type="project" value="InterPro"/>
</dbReference>
<dbReference type="InterPro" id="IPR016181">
    <property type="entry name" value="Acyl_CoA_acyltransferase"/>
</dbReference>
<keyword evidence="3" id="KW-1185">Reference proteome</keyword>